<accession>A0AAV4ZX00</accession>
<evidence type="ECO:0000256" key="4">
    <source>
        <dbReference type="ARBA" id="ARBA00023136"/>
    </source>
</evidence>
<evidence type="ECO:0000256" key="1">
    <source>
        <dbReference type="ARBA" id="ARBA00004651"/>
    </source>
</evidence>
<evidence type="ECO:0000259" key="6">
    <source>
        <dbReference type="PROSITE" id="PS50929"/>
    </source>
</evidence>
<feature type="transmembrane region" description="Helical" evidence="5">
    <location>
        <begin position="93"/>
        <end position="115"/>
    </location>
</feature>
<dbReference type="GO" id="GO:0005524">
    <property type="term" value="F:ATP binding"/>
    <property type="evidence" value="ECO:0007669"/>
    <property type="project" value="InterPro"/>
</dbReference>
<dbReference type="InterPro" id="IPR036640">
    <property type="entry name" value="ABC1_TM_sf"/>
</dbReference>
<evidence type="ECO:0000256" key="5">
    <source>
        <dbReference type="SAM" id="Phobius"/>
    </source>
</evidence>
<dbReference type="GO" id="GO:0034040">
    <property type="term" value="F:ATPase-coupled lipid transmembrane transporter activity"/>
    <property type="evidence" value="ECO:0007669"/>
    <property type="project" value="TreeGrafter"/>
</dbReference>
<dbReference type="AlphaFoldDB" id="A0AAV4ZX00"/>
<keyword evidence="8" id="KW-1185">Reference proteome</keyword>
<reference evidence="7" key="2">
    <citation type="submission" date="2021-08" db="EMBL/GenBank/DDBJ databases">
        <authorList>
            <person name="Tani A."/>
            <person name="Ola A."/>
            <person name="Ogura Y."/>
            <person name="Katsura K."/>
            <person name="Hayashi T."/>
        </authorList>
    </citation>
    <scope>NUCLEOTIDE SEQUENCE</scope>
    <source>
        <strain evidence="7">DSM 16372</strain>
    </source>
</reference>
<dbReference type="SUPFAM" id="SSF52540">
    <property type="entry name" value="P-loop containing nucleoside triphosphate hydrolases"/>
    <property type="match status" value="2"/>
</dbReference>
<protein>
    <recommendedName>
        <fullName evidence="6">ABC transmembrane type-1 domain-containing protein</fullName>
    </recommendedName>
</protein>
<comment type="subcellular location">
    <subcellularLocation>
        <location evidence="1">Cell membrane</location>
        <topology evidence="1">Multi-pass membrane protein</topology>
    </subcellularLocation>
</comment>
<dbReference type="SUPFAM" id="SSF90123">
    <property type="entry name" value="ABC transporter transmembrane region"/>
    <property type="match status" value="1"/>
</dbReference>
<dbReference type="PANTHER" id="PTHR24221:SF654">
    <property type="entry name" value="ATP-BINDING CASSETTE SUB-FAMILY B MEMBER 6"/>
    <property type="match status" value="1"/>
</dbReference>
<evidence type="ECO:0000313" key="8">
    <source>
        <dbReference type="Proteomes" id="UP001055247"/>
    </source>
</evidence>
<evidence type="ECO:0000313" key="7">
    <source>
        <dbReference type="EMBL" id="GJD92268.1"/>
    </source>
</evidence>
<dbReference type="PANTHER" id="PTHR24221">
    <property type="entry name" value="ATP-BINDING CASSETTE SUB-FAMILY B"/>
    <property type="match status" value="1"/>
</dbReference>
<dbReference type="RefSeq" id="WP_238231918.1">
    <property type="nucleotide sequence ID" value="NZ_BPQO01000040.1"/>
</dbReference>
<proteinExistence type="predicted"/>
<dbReference type="InterPro" id="IPR027417">
    <property type="entry name" value="P-loop_NTPase"/>
</dbReference>
<dbReference type="GO" id="GO:0005886">
    <property type="term" value="C:plasma membrane"/>
    <property type="evidence" value="ECO:0007669"/>
    <property type="project" value="UniProtKB-SubCell"/>
</dbReference>
<keyword evidence="3 5" id="KW-1133">Transmembrane helix</keyword>
<sequence>MMRALEPKLFGYIWRYSRRDQLAICIVVLASLPFYFASLDLPRRIVNDAITGKAFERGNATAPFLGLTVHWPGWLGGGESRIFSGFEVGRTELLLGLSGLFLALVLINGAFKFWINLQKGVLGERMLRRLRFQLFSLMLRFTPETQGEVKASETATIIRDEVEPIGSFIGDAIVVPVFLGTQAATALAFILMQNVWLGLVAGGMVGVQMVVIPRLRREIIRLSRRRQLASRTFAGRVGEVLEGLETVTANAAGRWERAEIGGRLHGLYDLRLRIYRRKFAVKYLNNLLAQVTPFLFYAIGGLFALKGQLDIGQLVAVLAAYRDLPPPLKELIDWDQQRLDVEVKYETVAAHFAPHRLRPAEPSLEAEPPHLVGPLTTEGLSLRDPQGGRGIEIADLSLDLPARAALVSPGSGLARQLAQAIAGLVPPQAGALRAGSQDLMALPAEARARRIAYCGPVPVLFPGSLRDNLLYGLRWRAKAGALQRQLGRRDRYLAEALRTGNPVETADDPWIDCTALGLPDADALDARMLDLLGRLGMEDDLYRFGLQALSSVTHDTPAGMRMIQARDYLRRHFAEAGMAGLVIPFAQGSYNPQATVAENLLFGVPRDPRLKGPALATDPRFRAALARAGLLDDLAAMGVRLARGLIEIFRDLPPGHPLFRRFSLIDPDELPDLTQRLAGIRGDGRLSQPDNETFLALTLPYIEPRQRLGLLTPAMRSRIVGARFFVQQALQGPDGHGIEPYDPARINPLASVLDNLLFGRIDVARMHGEVEIQSQVRAAVRAFDLEAGIRRRGLEFEVGNRGRHLSARQQAAVDLVRALLRRPDILLVDGTAAALEGGLGRLVAALDPDMAETSLIAVAGPGEAACLPEQVTVARAGETRTMEPAVASG</sequence>
<dbReference type="Gene3D" id="3.40.50.300">
    <property type="entry name" value="P-loop containing nucleotide triphosphate hydrolases"/>
    <property type="match status" value="2"/>
</dbReference>
<gene>
    <name evidence="7" type="ORF">BHAOGJBA_5821</name>
</gene>
<dbReference type="Gene3D" id="1.20.1560.10">
    <property type="entry name" value="ABC transporter type 1, transmembrane domain"/>
    <property type="match status" value="1"/>
</dbReference>
<name>A0AAV4ZX00_9HYPH</name>
<feature type="transmembrane region" description="Helical" evidence="5">
    <location>
        <begin position="283"/>
        <end position="305"/>
    </location>
</feature>
<feature type="transmembrane region" description="Helical" evidence="5">
    <location>
        <begin position="168"/>
        <end position="190"/>
    </location>
</feature>
<feature type="domain" description="ABC transmembrane type-1" evidence="6">
    <location>
        <begin position="80"/>
        <end position="333"/>
    </location>
</feature>
<dbReference type="GO" id="GO:0140359">
    <property type="term" value="F:ABC-type transporter activity"/>
    <property type="evidence" value="ECO:0007669"/>
    <property type="project" value="InterPro"/>
</dbReference>
<dbReference type="PROSITE" id="PS50929">
    <property type="entry name" value="ABC_TM1F"/>
    <property type="match status" value="1"/>
</dbReference>
<organism evidence="7 8">
    <name type="scientific">Methylobacterium hispanicum</name>
    <dbReference type="NCBI Taxonomy" id="270350"/>
    <lineage>
        <taxon>Bacteria</taxon>
        <taxon>Pseudomonadati</taxon>
        <taxon>Pseudomonadota</taxon>
        <taxon>Alphaproteobacteria</taxon>
        <taxon>Hyphomicrobiales</taxon>
        <taxon>Methylobacteriaceae</taxon>
        <taxon>Methylobacterium</taxon>
    </lineage>
</organism>
<evidence type="ECO:0000256" key="3">
    <source>
        <dbReference type="ARBA" id="ARBA00022989"/>
    </source>
</evidence>
<dbReference type="Proteomes" id="UP001055247">
    <property type="component" value="Unassembled WGS sequence"/>
</dbReference>
<feature type="transmembrane region" description="Helical" evidence="5">
    <location>
        <begin position="196"/>
        <end position="215"/>
    </location>
</feature>
<reference evidence="7" key="1">
    <citation type="journal article" date="2016" name="Front. Microbiol.">
        <title>Genome Sequence of the Piezophilic, Mesophilic Sulfate-Reducing Bacterium Desulfovibrio indicus J2T.</title>
        <authorList>
            <person name="Cao J."/>
            <person name="Maignien L."/>
            <person name="Shao Z."/>
            <person name="Alain K."/>
            <person name="Jebbar M."/>
        </authorList>
    </citation>
    <scope>NUCLEOTIDE SEQUENCE</scope>
    <source>
        <strain evidence="7">DSM 16372</strain>
    </source>
</reference>
<evidence type="ECO:0000256" key="2">
    <source>
        <dbReference type="ARBA" id="ARBA00022692"/>
    </source>
</evidence>
<dbReference type="InterPro" id="IPR039421">
    <property type="entry name" value="Type_1_exporter"/>
</dbReference>
<dbReference type="EMBL" id="BPQO01000040">
    <property type="protein sequence ID" value="GJD92268.1"/>
    <property type="molecule type" value="Genomic_DNA"/>
</dbReference>
<comment type="caution">
    <text evidence="7">The sequence shown here is derived from an EMBL/GenBank/DDBJ whole genome shotgun (WGS) entry which is preliminary data.</text>
</comment>
<dbReference type="Pfam" id="PF00664">
    <property type="entry name" value="ABC_membrane"/>
    <property type="match status" value="1"/>
</dbReference>
<keyword evidence="4 5" id="KW-0472">Membrane</keyword>
<feature type="transmembrane region" description="Helical" evidence="5">
    <location>
        <begin position="21"/>
        <end position="38"/>
    </location>
</feature>
<dbReference type="InterPro" id="IPR011527">
    <property type="entry name" value="ABC1_TM_dom"/>
</dbReference>
<keyword evidence="2 5" id="KW-0812">Transmembrane</keyword>